<evidence type="ECO:0000259" key="10">
    <source>
        <dbReference type="PROSITE" id="PS50950"/>
    </source>
</evidence>
<dbReference type="SMART" id="SM00692">
    <property type="entry name" value="DM3"/>
    <property type="match status" value="1"/>
</dbReference>
<dbReference type="SUPFAM" id="SSF69500">
    <property type="entry name" value="DTD-like"/>
    <property type="match status" value="1"/>
</dbReference>
<dbReference type="AlphaFoldDB" id="A0A673BFG6"/>
<feature type="region of interest" description="Disordered" evidence="9">
    <location>
        <begin position="435"/>
        <end position="508"/>
    </location>
</feature>
<dbReference type="Pfam" id="PF17921">
    <property type="entry name" value="Integrase_H2C2"/>
    <property type="match status" value="2"/>
</dbReference>
<sequence>MAKRFELVDGVLMYTKVSPPVRVPRSREEVNSILKQFHDNQGHYGLGTCQKEISKHFYWNTMSRDLARWINSCHFCLNRTKRRWLRCSISSCTNCCGPVERGLGLTFYNFPFKNATLMSQWIKATGRQHWHPRLWSSVCSLHFTEECFDHSEEKATLRPDAVPTLLVHSDSATQRSVMEEENGNQEKAFFAKYDAVERYLCSQTYPPGLTYVEKNTFRRFCKKFTIRDEQLHLVKGARLHLVLRNRQQVEDALKEFHDELNHLGVSKCFRLLNERYFWKTMRADVVQWINSCLLCNRKQRKKPEPEESETQQVELRSHRLIDNHSDSAQDDEDVEVCDEGSGGDRKGINETQTPEMISDQTTTTNHESQKPETSPNPTSTIPILFIHLKPRTPLGLQNWTLTTPDVLNNQNQKNSLQETEPSLPEGITRPQTFIKPSSEVTEEPQTHQETSQPRTQKTQMQSHTSTQRGSSSSSSQRPMKRKRNLEVETPAKRNPSHGLEPVVSPSNKPWPVFTVAGSPQTETAKHPLVVNSAVPHPRPRRIEARTIIQQCSRAKVQIRPAVDGADARWAKIEEGMVVFVCFFNGATEDVTNEMANTLMTTKFFRQGTASPVSVLDLPGSVLLVPQESLQAEPGPRRRMRYEGGCEPWWAAQLFTGLVSACRDLMKASQKCTRAGVKVEEGVYGQRQEMVLNSVDPLTHLLEF</sequence>
<dbReference type="InParanoid" id="A0A673BFG6"/>
<dbReference type="SUPFAM" id="SSF57716">
    <property type="entry name" value="Glucocorticoid receptor-like (DNA-binding domain)"/>
    <property type="match status" value="1"/>
</dbReference>
<dbReference type="PANTHER" id="PTHR46927:SF3">
    <property type="entry name" value="THAP-TYPE DOMAIN-CONTAINING PROTEIN"/>
    <property type="match status" value="1"/>
</dbReference>
<dbReference type="InterPro" id="IPR006612">
    <property type="entry name" value="THAP_Znf"/>
</dbReference>
<feature type="compositionally biased region" description="Acidic residues" evidence="9">
    <location>
        <begin position="328"/>
        <end position="338"/>
    </location>
</feature>
<keyword evidence="4" id="KW-0862">Zinc</keyword>
<dbReference type="GO" id="GO:0005737">
    <property type="term" value="C:cytoplasm"/>
    <property type="evidence" value="ECO:0007669"/>
    <property type="project" value="InterPro"/>
</dbReference>
<comment type="catalytic activity">
    <reaction evidence="6">
        <text>glycyl-tRNA(Ala) + H2O = tRNA(Ala) + glycine + H(+)</text>
        <dbReference type="Rhea" id="RHEA:53744"/>
        <dbReference type="Rhea" id="RHEA-COMP:9657"/>
        <dbReference type="Rhea" id="RHEA-COMP:13640"/>
        <dbReference type="ChEBI" id="CHEBI:15377"/>
        <dbReference type="ChEBI" id="CHEBI:15378"/>
        <dbReference type="ChEBI" id="CHEBI:57305"/>
        <dbReference type="ChEBI" id="CHEBI:78442"/>
        <dbReference type="ChEBI" id="CHEBI:78522"/>
        <dbReference type="EC" id="3.1.1.96"/>
    </reaction>
</comment>
<dbReference type="Proteomes" id="UP000472271">
    <property type="component" value="Chromosome 22"/>
</dbReference>
<comment type="catalytic activity">
    <reaction evidence="7">
        <text>a D-aminoacyl-tRNA + H2O = a tRNA + a D-alpha-amino acid + H(+)</text>
        <dbReference type="Rhea" id="RHEA:13953"/>
        <dbReference type="Rhea" id="RHEA-COMP:10123"/>
        <dbReference type="Rhea" id="RHEA-COMP:10124"/>
        <dbReference type="ChEBI" id="CHEBI:15377"/>
        <dbReference type="ChEBI" id="CHEBI:15378"/>
        <dbReference type="ChEBI" id="CHEBI:59871"/>
        <dbReference type="ChEBI" id="CHEBI:78442"/>
        <dbReference type="ChEBI" id="CHEBI:79333"/>
        <dbReference type="EC" id="3.1.1.96"/>
    </reaction>
</comment>
<accession>A0A673BFG6</accession>
<evidence type="ECO:0000256" key="8">
    <source>
        <dbReference type="PROSITE-ProRule" id="PRU00309"/>
    </source>
</evidence>
<reference evidence="11" key="1">
    <citation type="submission" date="2019-06" db="EMBL/GenBank/DDBJ databases">
        <authorList>
            <consortium name="Wellcome Sanger Institute Data Sharing"/>
        </authorList>
    </citation>
    <scope>NUCLEOTIDE SEQUENCE [LARGE SCALE GENOMIC DNA]</scope>
</reference>
<dbReference type="InterPro" id="IPR023509">
    <property type="entry name" value="DTD-like_sf"/>
</dbReference>
<dbReference type="InterPro" id="IPR003732">
    <property type="entry name" value="Daa-tRNA_deacyls_DTD"/>
</dbReference>
<evidence type="ECO:0000256" key="4">
    <source>
        <dbReference type="ARBA" id="ARBA00022833"/>
    </source>
</evidence>
<gene>
    <name evidence="11" type="primary">LOC115413560</name>
</gene>
<keyword evidence="12" id="KW-1185">Reference proteome</keyword>
<dbReference type="PROSITE" id="PS50950">
    <property type="entry name" value="ZF_THAP"/>
    <property type="match status" value="1"/>
</dbReference>
<dbReference type="GO" id="GO:0008270">
    <property type="term" value="F:zinc ion binding"/>
    <property type="evidence" value="ECO:0007669"/>
    <property type="project" value="UniProtKB-KW"/>
</dbReference>
<evidence type="ECO:0000256" key="5">
    <source>
        <dbReference type="ARBA" id="ARBA00023125"/>
    </source>
</evidence>
<feature type="compositionally biased region" description="Low complexity" evidence="9">
    <location>
        <begin position="461"/>
        <end position="477"/>
    </location>
</feature>
<evidence type="ECO:0000256" key="9">
    <source>
        <dbReference type="SAM" id="MobiDB-lite"/>
    </source>
</evidence>
<keyword evidence="2" id="KW-0479">Metal-binding</keyword>
<feature type="domain" description="THAP-type" evidence="10">
    <location>
        <begin position="80"/>
        <end position="166"/>
    </location>
</feature>
<organism evidence="11 12">
    <name type="scientific">Sphaeramia orbicularis</name>
    <name type="common">orbiculate cardinalfish</name>
    <dbReference type="NCBI Taxonomy" id="375764"/>
    <lineage>
        <taxon>Eukaryota</taxon>
        <taxon>Metazoa</taxon>
        <taxon>Chordata</taxon>
        <taxon>Craniata</taxon>
        <taxon>Vertebrata</taxon>
        <taxon>Euteleostomi</taxon>
        <taxon>Actinopterygii</taxon>
        <taxon>Neopterygii</taxon>
        <taxon>Teleostei</taxon>
        <taxon>Neoteleostei</taxon>
        <taxon>Acanthomorphata</taxon>
        <taxon>Gobiaria</taxon>
        <taxon>Kurtiformes</taxon>
        <taxon>Apogonoidei</taxon>
        <taxon>Apogonidae</taxon>
        <taxon>Apogoninae</taxon>
        <taxon>Sphaeramia</taxon>
    </lineage>
</organism>
<evidence type="ECO:0000313" key="12">
    <source>
        <dbReference type="Proteomes" id="UP000472271"/>
    </source>
</evidence>
<protein>
    <recommendedName>
        <fullName evidence="1">D-aminoacyl-tRNA deacylase</fullName>
        <ecNumber evidence="1">3.1.1.96</ecNumber>
    </recommendedName>
</protein>
<keyword evidence="5 8" id="KW-0238">DNA-binding</keyword>
<reference evidence="11" key="3">
    <citation type="submission" date="2025-09" db="UniProtKB">
        <authorList>
            <consortium name="Ensembl"/>
        </authorList>
    </citation>
    <scope>IDENTIFICATION</scope>
</reference>
<dbReference type="GO" id="GO:0003677">
    <property type="term" value="F:DNA binding"/>
    <property type="evidence" value="ECO:0007669"/>
    <property type="project" value="UniProtKB-UniRule"/>
</dbReference>
<dbReference type="Pfam" id="PF02580">
    <property type="entry name" value="Tyr_Deacylase"/>
    <property type="match status" value="1"/>
</dbReference>
<feature type="compositionally biased region" description="Polar residues" evidence="9">
    <location>
        <begin position="447"/>
        <end position="460"/>
    </location>
</feature>
<feature type="region of interest" description="Disordered" evidence="9">
    <location>
        <begin position="299"/>
        <end position="380"/>
    </location>
</feature>
<reference evidence="11" key="2">
    <citation type="submission" date="2025-08" db="UniProtKB">
        <authorList>
            <consortium name="Ensembl"/>
        </authorList>
    </citation>
    <scope>IDENTIFICATION</scope>
</reference>
<evidence type="ECO:0000256" key="6">
    <source>
        <dbReference type="ARBA" id="ARBA00047676"/>
    </source>
</evidence>
<dbReference type="GO" id="GO:0051499">
    <property type="term" value="F:D-aminoacyl-tRNA deacylase activity"/>
    <property type="evidence" value="ECO:0007669"/>
    <property type="project" value="UniProtKB-EC"/>
</dbReference>
<dbReference type="Gene3D" id="3.50.80.10">
    <property type="entry name" value="D-tyrosyl-tRNA(Tyr) deacylase"/>
    <property type="match status" value="1"/>
</dbReference>
<feature type="compositionally biased region" description="Polar residues" evidence="9">
    <location>
        <begin position="349"/>
        <end position="380"/>
    </location>
</feature>
<evidence type="ECO:0000256" key="7">
    <source>
        <dbReference type="ARBA" id="ARBA00048018"/>
    </source>
</evidence>
<dbReference type="Ensembl" id="ENSSORT00005041552.1">
    <property type="protein sequence ID" value="ENSSORP00005040510.1"/>
    <property type="gene ID" value="ENSSORG00005018904.1"/>
</dbReference>
<dbReference type="Gene3D" id="1.10.340.70">
    <property type="match status" value="2"/>
</dbReference>
<dbReference type="SMART" id="SM00980">
    <property type="entry name" value="THAP"/>
    <property type="match status" value="1"/>
</dbReference>
<evidence type="ECO:0000256" key="3">
    <source>
        <dbReference type="ARBA" id="ARBA00022771"/>
    </source>
</evidence>
<dbReference type="InterPro" id="IPR041588">
    <property type="entry name" value="Integrase_H2C2"/>
</dbReference>
<dbReference type="PANTHER" id="PTHR46927">
    <property type="entry name" value="AGAP005574-PA"/>
    <property type="match status" value="1"/>
</dbReference>
<dbReference type="Pfam" id="PF05485">
    <property type="entry name" value="THAP"/>
    <property type="match status" value="1"/>
</dbReference>
<proteinExistence type="predicted"/>
<evidence type="ECO:0000313" key="11">
    <source>
        <dbReference type="Ensembl" id="ENSSORP00005040510.1"/>
    </source>
</evidence>
<feature type="compositionally biased region" description="Basic and acidic residues" evidence="9">
    <location>
        <begin position="315"/>
        <end position="327"/>
    </location>
</feature>
<evidence type="ECO:0000256" key="1">
    <source>
        <dbReference type="ARBA" id="ARBA00013056"/>
    </source>
</evidence>
<dbReference type="InterPro" id="IPR052224">
    <property type="entry name" value="THAP_domain_protein"/>
</dbReference>
<evidence type="ECO:0000256" key="2">
    <source>
        <dbReference type="ARBA" id="ARBA00022723"/>
    </source>
</evidence>
<keyword evidence="3 8" id="KW-0863">Zinc-finger</keyword>
<dbReference type="EC" id="3.1.1.96" evidence="1"/>
<name>A0A673BFG6_9TELE</name>